<gene>
    <name evidence="1" type="ORF">PsorP6_001683</name>
</gene>
<keyword evidence="2" id="KW-1185">Reference proteome</keyword>
<protein>
    <submittedName>
        <fullName evidence="1">Uncharacterized protein</fullName>
    </submittedName>
</protein>
<evidence type="ECO:0000313" key="1">
    <source>
        <dbReference type="EMBL" id="KAI9922248.1"/>
    </source>
</evidence>
<dbReference type="Proteomes" id="UP001163321">
    <property type="component" value="Chromosome 1"/>
</dbReference>
<reference evidence="1 2" key="1">
    <citation type="journal article" date="2022" name="bioRxiv">
        <title>The genome of the oomycete Peronosclerospora sorghi, a cosmopolitan pathogen of maize and sorghum, is inflated with dispersed pseudogenes.</title>
        <authorList>
            <person name="Fletcher K."/>
            <person name="Martin F."/>
            <person name="Isakeit T."/>
            <person name="Cavanaugh K."/>
            <person name="Magill C."/>
            <person name="Michelmore R."/>
        </authorList>
    </citation>
    <scope>NUCLEOTIDE SEQUENCE [LARGE SCALE GENOMIC DNA]</scope>
    <source>
        <strain evidence="1">P6</strain>
    </source>
</reference>
<accession>A0ACC0WWM6</accession>
<evidence type="ECO:0000313" key="2">
    <source>
        <dbReference type="Proteomes" id="UP001163321"/>
    </source>
</evidence>
<dbReference type="EMBL" id="CM047580">
    <property type="protein sequence ID" value="KAI9922248.1"/>
    <property type="molecule type" value="Genomic_DNA"/>
</dbReference>
<sequence length="775" mass="86310">MDSEAETTVETIAGRTRTKCSLVDVPLDTLEACLPLDHEATGDTAADREYQRFLSSLVPHEQENLSFLDEEDEEYRPDDDDDGEHEDDEARRGVSKKELTDLLLDSTHVSKVPVRPLGVLEKRTPDDGRARNERPGPPPLPRSASEPQAPASKPHYSEYKMAAIASARARGISQPQCIQLASQMHKHLQLLLQTYHFVAQRGATSEVTECRAMMTELHDRGEQALRFKNELLSKLNPGTQGGERTMEAGDASAPLNMTLPSHTEDTSATPDAPEHLVARRRVTRSLTAAHAAVAHPSMFELVGSSRIEELAAELARGCSIEERDRVMQEHMLQVDAHLLSAQSRRKSRKGYSSTEDTLLAHGVQRFGTHADAWDEIQRHLLPTKSTPNLRHRYKYLSGPKTGMNAVKAVQVRGGMAQHNHRWLLEEDVRIARGLVALHKEKYPFSRLSKRYLPHRTRLEIRKRWERLTAKFRSDLGEIGLDAPTDDSPDLAVAMKAYLEDKLQTRMLEQHGEAAKKQAEATMQLPQLDPSGKSVDGRSRDVDVPSGGPKTPSQGMDALSCRAKHLHPALFFSSWSFISPATLLNGTCKHNWPSFMEEPNGTDGRAPPKSSTTPDVAPVAARGSTTNELDTFLPIAMPADLMAQQDEEEEDEEEEEDSDYEHDELLSSESAESESDFEQMEFTDDDDDDDRENAATSADAFSFLSNERDERPRGSAGAITSSLEHPLRLQNLSQPHNERMQRALAALERRMVGKSSHDPDTALDPSTPATRRDVPT</sequence>
<comment type="caution">
    <text evidence="1">The sequence shown here is derived from an EMBL/GenBank/DDBJ whole genome shotgun (WGS) entry which is preliminary data.</text>
</comment>
<name>A0ACC0WWM6_9STRA</name>
<organism evidence="1 2">
    <name type="scientific">Peronosclerospora sorghi</name>
    <dbReference type="NCBI Taxonomy" id="230839"/>
    <lineage>
        <taxon>Eukaryota</taxon>
        <taxon>Sar</taxon>
        <taxon>Stramenopiles</taxon>
        <taxon>Oomycota</taxon>
        <taxon>Peronosporomycetes</taxon>
        <taxon>Peronosporales</taxon>
        <taxon>Peronosporaceae</taxon>
        <taxon>Peronosclerospora</taxon>
    </lineage>
</organism>
<proteinExistence type="predicted"/>